<gene>
    <name evidence="4" type="ORF">AVDCRST_MAG82-1111</name>
</gene>
<dbReference type="CDD" id="cd08241">
    <property type="entry name" value="QOR1"/>
    <property type="match status" value="1"/>
</dbReference>
<dbReference type="PANTHER" id="PTHR48106:SF13">
    <property type="entry name" value="QUINONE OXIDOREDUCTASE-RELATED"/>
    <property type="match status" value="1"/>
</dbReference>
<dbReference type="GO" id="GO:0070402">
    <property type="term" value="F:NADPH binding"/>
    <property type="evidence" value="ECO:0007669"/>
    <property type="project" value="TreeGrafter"/>
</dbReference>
<reference evidence="4" key="1">
    <citation type="submission" date="2020-02" db="EMBL/GenBank/DDBJ databases">
        <authorList>
            <person name="Meier V. D."/>
        </authorList>
    </citation>
    <scope>NUCLEOTIDE SEQUENCE</scope>
    <source>
        <strain evidence="4">AVDCRST_MAG82</strain>
    </source>
</reference>
<dbReference type="SUPFAM" id="SSF50129">
    <property type="entry name" value="GroES-like"/>
    <property type="match status" value="1"/>
</dbReference>
<evidence type="ECO:0000259" key="3">
    <source>
        <dbReference type="SMART" id="SM00829"/>
    </source>
</evidence>
<dbReference type="Pfam" id="PF08240">
    <property type="entry name" value="ADH_N"/>
    <property type="match status" value="1"/>
</dbReference>
<dbReference type="PROSITE" id="PS01162">
    <property type="entry name" value="QOR_ZETA_CRYSTAL"/>
    <property type="match status" value="1"/>
</dbReference>
<dbReference type="GO" id="GO:0008270">
    <property type="term" value="F:zinc ion binding"/>
    <property type="evidence" value="ECO:0007669"/>
    <property type="project" value="InterPro"/>
</dbReference>
<evidence type="ECO:0000313" key="4">
    <source>
        <dbReference type="EMBL" id="CAA9416022.1"/>
    </source>
</evidence>
<evidence type="ECO:0000256" key="1">
    <source>
        <dbReference type="ARBA" id="ARBA00022857"/>
    </source>
</evidence>
<dbReference type="GO" id="GO:0004022">
    <property type="term" value="F:alcohol dehydrogenase (NAD+) activity"/>
    <property type="evidence" value="ECO:0007669"/>
    <property type="project" value="UniProtKB-EC"/>
</dbReference>
<dbReference type="InterPro" id="IPR002364">
    <property type="entry name" value="Quin_OxRdtase/zeta-crystal_CS"/>
</dbReference>
<dbReference type="EMBL" id="CADCVA010000153">
    <property type="protein sequence ID" value="CAA9416022.1"/>
    <property type="molecule type" value="Genomic_DNA"/>
</dbReference>
<keyword evidence="1" id="KW-0521">NADP</keyword>
<dbReference type="InterPro" id="IPR013149">
    <property type="entry name" value="ADH-like_C"/>
</dbReference>
<dbReference type="InterPro" id="IPR013154">
    <property type="entry name" value="ADH-like_N"/>
</dbReference>
<dbReference type="PANTHER" id="PTHR48106">
    <property type="entry name" value="QUINONE OXIDOREDUCTASE PIG3-RELATED"/>
    <property type="match status" value="1"/>
</dbReference>
<dbReference type="InterPro" id="IPR011032">
    <property type="entry name" value="GroES-like_sf"/>
</dbReference>
<name>A0A6J4PJK5_9ACTN</name>
<keyword evidence="2 4" id="KW-0560">Oxidoreductase</keyword>
<dbReference type="GO" id="GO:0035925">
    <property type="term" value="F:mRNA 3'-UTR AU-rich region binding"/>
    <property type="evidence" value="ECO:0007669"/>
    <property type="project" value="TreeGrafter"/>
</dbReference>
<dbReference type="GO" id="GO:0003960">
    <property type="term" value="F:quinone reductase (NADPH) activity"/>
    <property type="evidence" value="ECO:0007669"/>
    <property type="project" value="TreeGrafter"/>
</dbReference>
<dbReference type="GO" id="GO:0005829">
    <property type="term" value="C:cytosol"/>
    <property type="evidence" value="ECO:0007669"/>
    <property type="project" value="TreeGrafter"/>
</dbReference>
<dbReference type="Pfam" id="PF00107">
    <property type="entry name" value="ADH_zinc_N"/>
    <property type="match status" value="1"/>
</dbReference>
<dbReference type="EC" id="1.1.1.1" evidence="4"/>
<dbReference type="SMART" id="SM00829">
    <property type="entry name" value="PKS_ER"/>
    <property type="match status" value="1"/>
</dbReference>
<organism evidence="4">
    <name type="scientific">uncultured Rubrobacteraceae bacterium</name>
    <dbReference type="NCBI Taxonomy" id="349277"/>
    <lineage>
        <taxon>Bacteria</taxon>
        <taxon>Bacillati</taxon>
        <taxon>Actinomycetota</taxon>
        <taxon>Rubrobacteria</taxon>
        <taxon>Rubrobacterales</taxon>
        <taxon>Rubrobacteraceae</taxon>
        <taxon>environmental samples</taxon>
    </lineage>
</organism>
<accession>A0A6J4PJK5</accession>
<sequence length="349" mass="36375">MILEERSSRMQAVRAKSYGTPDVLVLEEVPVPRPNPGQVLIRVESAGVNFSDIKRRRNDAYPFPTPLPYTPGGEVAGVVEALGAGVDGPPIGTPVFALVGSDGSSGYAQFAVANAPQVIPTPPGLDADAASALVIAGSTAVLILKEAARLQAGESVLVQGAAGGVGGYLVQLAKLLGAGTVIGAAGSPERRDAALALGADHAVDYTRMDWPDRVRNLTDGRGVDVVLEMAGGAAFEQSLSCLAPFGRAVVYGSTSGEPLSMDPKTVQTFFYDPSPNQSIVAFNLGLWFGMRPEAAVGALQTLIGFVSSGRVEVPIGHVLPLSQAVEAHRMIEERRAKGKIVLKPWATEQ</sequence>
<protein>
    <submittedName>
        <fullName evidence="4">Alcohol dehydrogenase</fullName>
        <ecNumber evidence="4">1.1.1.1</ecNumber>
    </submittedName>
</protein>
<dbReference type="AlphaFoldDB" id="A0A6J4PJK5"/>
<proteinExistence type="predicted"/>
<dbReference type="Gene3D" id="3.40.50.720">
    <property type="entry name" value="NAD(P)-binding Rossmann-like Domain"/>
    <property type="match status" value="1"/>
</dbReference>
<feature type="domain" description="Enoyl reductase (ER)" evidence="3">
    <location>
        <begin position="19"/>
        <end position="342"/>
    </location>
</feature>
<evidence type="ECO:0000256" key="2">
    <source>
        <dbReference type="ARBA" id="ARBA00023002"/>
    </source>
</evidence>
<dbReference type="Gene3D" id="3.90.180.10">
    <property type="entry name" value="Medium-chain alcohol dehydrogenases, catalytic domain"/>
    <property type="match status" value="1"/>
</dbReference>
<dbReference type="InterPro" id="IPR036291">
    <property type="entry name" value="NAD(P)-bd_dom_sf"/>
</dbReference>
<dbReference type="SUPFAM" id="SSF51735">
    <property type="entry name" value="NAD(P)-binding Rossmann-fold domains"/>
    <property type="match status" value="1"/>
</dbReference>
<dbReference type="InterPro" id="IPR020843">
    <property type="entry name" value="ER"/>
</dbReference>